<name>A0ACB9IEX4_9ASTR</name>
<reference evidence="1 2" key="2">
    <citation type="journal article" date="2022" name="Mol. Ecol. Resour.">
        <title>The genomes of chicory, endive, great burdock and yacon provide insights into Asteraceae paleo-polyploidization history and plant inulin production.</title>
        <authorList>
            <person name="Fan W."/>
            <person name="Wang S."/>
            <person name="Wang H."/>
            <person name="Wang A."/>
            <person name="Jiang F."/>
            <person name="Liu H."/>
            <person name="Zhao H."/>
            <person name="Xu D."/>
            <person name="Zhang Y."/>
        </authorList>
    </citation>
    <scope>NUCLEOTIDE SEQUENCE [LARGE SCALE GENOMIC DNA]</scope>
    <source>
        <strain evidence="2">cv. Yunnan</strain>
        <tissue evidence="1">Leaves</tissue>
    </source>
</reference>
<gene>
    <name evidence="1" type="ORF">L1987_22473</name>
</gene>
<accession>A0ACB9IEX4</accession>
<evidence type="ECO:0000313" key="1">
    <source>
        <dbReference type="EMBL" id="KAI3806564.1"/>
    </source>
</evidence>
<sequence length="149" mass="16663">MECSLLELHMLLKGAEMTLPNLFPVLIKERVHDKFNAFGKGKLKSKAKMLLEDNLLVISANWECSGEFSLRNEDIYYTTILSNVYLFWIIIAIHSLRLYNNALFLIFHNSDMSTIRLGCYNVGGVCGGDGGGGGYDLIVVPVVTFLEPI</sequence>
<comment type="caution">
    <text evidence="1">The sequence shown here is derived from an EMBL/GenBank/DDBJ whole genome shotgun (WGS) entry which is preliminary data.</text>
</comment>
<organism evidence="1 2">
    <name type="scientific">Smallanthus sonchifolius</name>
    <dbReference type="NCBI Taxonomy" id="185202"/>
    <lineage>
        <taxon>Eukaryota</taxon>
        <taxon>Viridiplantae</taxon>
        <taxon>Streptophyta</taxon>
        <taxon>Embryophyta</taxon>
        <taxon>Tracheophyta</taxon>
        <taxon>Spermatophyta</taxon>
        <taxon>Magnoliopsida</taxon>
        <taxon>eudicotyledons</taxon>
        <taxon>Gunneridae</taxon>
        <taxon>Pentapetalae</taxon>
        <taxon>asterids</taxon>
        <taxon>campanulids</taxon>
        <taxon>Asterales</taxon>
        <taxon>Asteraceae</taxon>
        <taxon>Asteroideae</taxon>
        <taxon>Heliantheae alliance</taxon>
        <taxon>Millerieae</taxon>
        <taxon>Smallanthus</taxon>
    </lineage>
</organism>
<proteinExistence type="predicted"/>
<keyword evidence="2" id="KW-1185">Reference proteome</keyword>
<dbReference type="EMBL" id="CM042025">
    <property type="protein sequence ID" value="KAI3806564.1"/>
    <property type="molecule type" value="Genomic_DNA"/>
</dbReference>
<evidence type="ECO:0000313" key="2">
    <source>
        <dbReference type="Proteomes" id="UP001056120"/>
    </source>
</evidence>
<dbReference type="Proteomes" id="UP001056120">
    <property type="component" value="Linkage Group LG08"/>
</dbReference>
<protein>
    <submittedName>
        <fullName evidence="1">Uncharacterized protein</fullName>
    </submittedName>
</protein>
<reference evidence="2" key="1">
    <citation type="journal article" date="2022" name="Mol. Ecol. Resour.">
        <title>The genomes of chicory, endive, great burdock and yacon provide insights into Asteraceae palaeo-polyploidization history and plant inulin production.</title>
        <authorList>
            <person name="Fan W."/>
            <person name="Wang S."/>
            <person name="Wang H."/>
            <person name="Wang A."/>
            <person name="Jiang F."/>
            <person name="Liu H."/>
            <person name="Zhao H."/>
            <person name="Xu D."/>
            <person name="Zhang Y."/>
        </authorList>
    </citation>
    <scope>NUCLEOTIDE SEQUENCE [LARGE SCALE GENOMIC DNA]</scope>
    <source>
        <strain evidence="2">cv. Yunnan</strain>
    </source>
</reference>